<dbReference type="InterPro" id="IPR000010">
    <property type="entry name" value="Cystatin_dom"/>
</dbReference>
<dbReference type="Proteomes" id="UP001163823">
    <property type="component" value="Chromosome 6"/>
</dbReference>
<dbReference type="Gene3D" id="3.10.450.10">
    <property type="match status" value="1"/>
</dbReference>
<dbReference type="Pfam" id="PF00031">
    <property type="entry name" value="Cystatin"/>
    <property type="match status" value="1"/>
</dbReference>
<gene>
    <name evidence="5" type="ORF">O6P43_014657</name>
</gene>
<feature type="domain" description="Cystatin" evidence="4">
    <location>
        <begin position="19"/>
        <end position="70"/>
    </location>
</feature>
<evidence type="ECO:0000313" key="5">
    <source>
        <dbReference type="EMBL" id="KAJ7964926.1"/>
    </source>
</evidence>
<sequence>MSYSTRSDYVEENFVRERKEVIDNLAARAVKEYNDNHNSSLEFIKVVSSRQQEIPRILYITLEAKLGSETKRYEVKFIKRGRNYIQENFKPVAEVSSSFLPHSGLVSYHSVPRFRIKTRPPLFIRPYKRIFGYDVPEGNT</sequence>
<evidence type="ECO:0000256" key="3">
    <source>
        <dbReference type="RuleBase" id="RU362130"/>
    </source>
</evidence>
<name>A0AAD7LV48_QUISA</name>
<dbReference type="GO" id="GO:0004869">
    <property type="term" value="F:cysteine-type endopeptidase inhibitor activity"/>
    <property type="evidence" value="ECO:0007669"/>
    <property type="project" value="UniProtKB-KW"/>
</dbReference>
<protein>
    <recommendedName>
        <fullName evidence="3">Cysteine proteinase inhibitor</fullName>
    </recommendedName>
</protein>
<accession>A0AAD7LV48</accession>
<dbReference type="EMBL" id="JARAOO010000006">
    <property type="protein sequence ID" value="KAJ7964926.1"/>
    <property type="molecule type" value="Genomic_DNA"/>
</dbReference>
<proteinExistence type="inferred from homology"/>
<keyword evidence="2 3" id="KW-0789">Thiol protease inhibitor</keyword>
<evidence type="ECO:0000256" key="1">
    <source>
        <dbReference type="ARBA" id="ARBA00022690"/>
    </source>
</evidence>
<dbReference type="InterPro" id="IPR027214">
    <property type="entry name" value="Cystatin"/>
</dbReference>
<dbReference type="SUPFAM" id="SSF54403">
    <property type="entry name" value="Cystatin/monellin"/>
    <property type="match status" value="1"/>
</dbReference>
<dbReference type="PANTHER" id="PTHR11413">
    <property type="entry name" value="CYSTATIN FAMILY MEMBER"/>
    <property type="match status" value="1"/>
</dbReference>
<dbReference type="PANTHER" id="PTHR11413:SF116">
    <property type="entry name" value="MULTICYSTATIN"/>
    <property type="match status" value="1"/>
</dbReference>
<dbReference type="CDD" id="cd00042">
    <property type="entry name" value="CY"/>
    <property type="match status" value="1"/>
</dbReference>
<dbReference type="InterPro" id="IPR046350">
    <property type="entry name" value="Cystatin_sf"/>
</dbReference>
<keyword evidence="6" id="KW-1185">Reference proteome</keyword>
<comment type="caution">
    <text evidence="5">The sequence shown here is derived from an EMBL/GenBank/DDBJ whole genome shotgun (WGS) entry which is preliminary data.</text>
</comment>
<reference evidence="5" key="1">
    <citation type="journal article" date="2023" name="Science">
        <title>Elucidation of the pathway for biosynthesis of saponin adjuvants from the soapbark tree.</title>
        <authorList>
            <person name="Reed J."/>
            <person name="Orme A."/>
            <person name="El-Demerdash A."/>
            <person name="Owen C."/>
            <person name="Martin L.B.B."/>
            <person name="Misra R.C."/>
            <person name="Kikuchi S."/>
            <person name="Rejzek M."/>
            <person name="Martin A.C."/>
            <person name="Harkess A."/>
            <person name="Leebens-Mack J."/>
            <person name="Louveau T."/>
            <person name="Stephenson M.J."/>
            <person name="Osbourn A."/>
        </authorList>
    </citation>
    <scope>NUCLEOTIDE SEQUENCE</scope>
    <source>
        <strain evidence="5">S10</strain>
    </source>
</reference>
<evidence type="ECO:0000256" key="2">
    <source>
        <dbReference type="ARBA" id="ARBA00022704"/>
    </source>
</evidence>
<evidence type="ECO:0000259" key="4">
    <source>
        <dbReference type="Pfam" id="PF00031"/>
    </source>
</evidence>
<dbReference type="AlphaFoldDB" id="A0AAD7LV48"/>
<keyword evidence="1 3" id="KW-0646">Protease inhibitor</keyword>
<comment type="similarity">
    <text evidence="3">Belongs to the cystatin family. Phytocystatin subfamily.</text>
</comment>
<organism evidence="5 6">
    <name type="scientific">Quillaja saponaria</name>
    <name type="common">Soap bark tree</name>
    <dbReference type="NCBI Taxonomy" id="32244"/>
    <lineage>
        <taxon>Eukaryota</taxon>
        <taxon>Viridiplantae</taxon>
        <taxon>Streptophyta</taxon>
        <taxon>Embryophyta</taxon>
        <taxon>Tracheophyta</taxon>
        <taxon>Spermatophyta</taxon>
        <taxon>Magnoliopsida</taxon>
        <taxon>eudicotyledons</taxon>
        <taxon>Gunneridae</taxon>
        <taxon>Pentapetalae</taxon>
        <taxon>rosids</taxon>
        <taxon>fabids</taxon>
        <taxon>Fabales</taxon>
        <taxon>Quillajaceae</taxon>
        <taxon>Quillaja</taxon>
    </lineage>
</organism>
<evidence type="ECO:0000313" key="6">
    <source>
        <dbReference type="Proteomes" id="UP001163823"/>
    </source>
</evidence>